<name>A0A1W1ZVC9_9FLAO</name>
<reference evidence="1 2" key="1">
    <citation type="submission" date="2017-04" db="EMBL/GenBank/DDBJ databases">
        <authorList>
            <person name="Afonso C.L."/>
            <person name="Miller P.J."/>
            <person name="Scott M.A."/>
            <person name="Spackman E."/>
            <person name="Goraichik I."/>
            <person name="Dimitrov K.M."/>
            <person name="Suarez D.L."/>
            <person name="Swayne D.E."/>
        </authorList>
    </citation>
    <scope>NUCLEOTIDE SEQUENCE [LARGE SCALE GENOMIC DNA]</scope>
    <source>
        <strain evidence="1 2">CGMCC 1.12708</strain>
    </source>
</reference>
<gene>
    <name evidence="1" type="ORF">SAMN06296427_103252</name>
</gene>
<evidence type="ECO:0000313" key="2">
    <source>
        <dbReference type="Proteomes" id="UP000192393"/>
    </source>
</evidence>
<keyword evidence="2" id="KW-1185">Reference proteome</keyword>
<dbReference type="AlphaFoldDB" id="A0A1W1ZVC9"/>
<dbReference type="EMBL" id="FWXS01000003">
    <property type="protein sequence ID" value="SMC52061.1"/>
    <property type="molecule type" value="Genomic_DNA"/>
</dbReference>
<proteinExistence type="predicted"/>
<dbReference type="Proteomes" id="UP000192393">
    <property type="component" value="Unassembled WGS sequence"/>
</dbReference>
<accession>A0A1W1ZVC9</accession>
<sequence>MKFLVYIGLIVSTISYAQKNLVLDLATVDSKFDVSKYYYTALESIHGNLPKEHKNLSRRTGASKFETMRPIFVKDTLYSVSKDNTPFSLVESYVLSDVKSYNIYGYVYSIGFKPKNDTVAKINDLYLNELVMIEKPEKNKMVFLVGSTTVPNEESNQIKNKDLIDQLILNLSSKYGKVKSYKSTITEYMLYDWEFKNHVLRIIPSGYNVGRINQPTKKYLELQIMVVNKKYIPELKSLKHPYVTGFAIDFSMY</sequence>
<protein>
    <submittedName>
        <fullName evidence="1">Uncharacterized protein</fullName>
    </submittedName>
</protein>
<dbReference type="STRING" id="1434700.SAMN06296427_103252"/>
<dbReference type="RefSeq" id="WP_084016829.1">
    <property type="nucleotide sequence ID" value="NZ_FWXS01000003.1"/>
</dbReference>
<organism evidence="1 2">
    <name type="scientific">Moheibacter sediminis</name>
    <dbReference type="NCBI Taxonomy" id="1434700"/>
    <lineage>
        <taxon>Bacteria</taxon>
        <taxon>Pseudomonadati</taxon>
        <taxon>Bacteroidota</taxon>
        <taxon>Flavobacteriia</taxon>
        <taxon>Flavobacteriales</taxon>
        <taxon>Weeksellaceae</taxon>
        <taxon>Moheibacter</taxon>
    </lineage>
</organism>
<evidence type="ECO:0000313" key="1">
    <source>
        <dbReference type="EMBL" id="SMC52061.1"/>
    </source>
</evidence>